<keyword evidence="2" id="KW-1185">Reference proteome</keyword>
<proteinExistence type="predicted"/>
<name>A0ABP9MJ83_9GAMM</name>
<dbReference type="InterPro" id="IPR006441">
    <property type="entry name" value="Phage_P2_GpN"/>
</dbReference>
<accession>A0ABP9MJ83</accession>
<evidence type="ECO:0000313" key="1">
    <source>
        <dbReference type="EMBL" id="GAA5097452.1"/>
    </source>
</evidence>
<comment type="caution">
    <text evidence="1">The sequence shown here is derived from an EMBL/GenBank/DDBJ whole genome shotgun (WGS) entry which is preliminary data.</text>
</comment>
<evidence type="ECO:0000313" key="2">
    <source>
        <dbReference type="Proteomes" id="UP001500631"/>
    </source>
</evidence>
<reference evidence="2" key="1">
    <citation type="journal article" date="2019" name="Int. J. Syst. Evol. Microbiol.">
        <title>The Global Catalogue of Microorganisms (GCM) 10K type strain sequencing project: providing services to taxonomists for standard genome sequencing and annotation.</title>
        <authorList>
            <consortium name="The Broad Institute Genomics Platform"/>
            <consortium name="The Broad Institute Genome Sequencing Center for Infectious Disease"/>
            <person name="Wu L."/>
            <person name="Ma J."/>
        </authorList>
    </citation>
    <scope>NUCLEOTIDE SEQUENCE [LARGE SCALE GENOMIC DNA]</scope>
    <source>
        <strain evidence="2">JCM 18424</strain>
    </source>
</reference>
<dbReference type="EMBL" id="BAABKE010000003">
    <property type="protein sequence ID" value="GAA5097452.1"/>
    <property type="molecule type" value="Genomic_DNA"/>
</dbReference>
<dbReference type="RefSeq" id="WP_077925304.1">
    <property type="nucleotide sequence ID" value="NZ_BAABKE010000003.1"/>
</dbReference>
<dbReference type="Proteomes" id="UP001500631">
    <property type="component" value="Unassembled WGS sequence"/>
</dbReference>
<sequence>MSEVLLKETLECLEGYTERQAALNGVDKSTIESGQKFTINPQTEYVWVNKVASEGILSEVDIDVCTDMVVNDLGFGPSQLVSGRTNTETKERETSGLGKPNGIVYTAVTTNHDTHFTFGELNSFARSKEQFQKRLQDRRLESKREDVERIAWNGVKVAENTDKKTYPLGEDVNIGWLQRMRDHAPEHVITELEGAAIKVGKGQLMENLDQVVVQALSLIPKQYQKGLKVYISSDLLVGRQMKLLEKTTNTETAQKITQDAYYIINGLIAQAPDFFPDGTIFVTRPKNLAIRVQKGSVRSSYEMNSKRDRYENYNQQNEFYALHNYEQAVLIENITLEDAAKE</sequence>
<protein>
    <submittedName>
        <fullName evidence="1">Phage major capsid protein, P2 family</fullName>
    </submittedName>
</protein>
<organism evidence="1 2">
    <name type="scientific">Wohlfahrtiimonas larvae</name>
    <dbReference type="NCBI Taxonomy" id="1157986"/>
    <lineage>
        <taxon>Bacteria</taxon>
        <taxon>Pseudomonadati</taxon>
        <taxon>Pseudomonadota</taxon>
        <taxon>Gammaproteobacteria</taxon>
        <taxon>Cardiobacteriales</taxon>
        <taxon>Ignatzschineriaceae</taxon>
        <taxon>Wohlfahrtiimonas</taxon>
    </lineage>
</organism>
<gene>
    <name evidence="1" type="ORF">GCM10023338_08870</name>
</gene>
<dbReference type="Pfam" id="PF05125">
    <property type="entry name" value="Phage_cap_P2"/>
    <property type="match status" value="1"/>
</dbReference>